<accession>A0AA37NKY1</accession>
<name>A0AA37NKY1_9BACT</name>
<evidence type="ECO:0000313" key="2">
    <source>
        <dbReference type="Proteomes" id="UP001055104"/>
    </source>
</evidence>
<organism evidence="1 2">
    <name type="scientific">Phocaeicola dorei</name>
    <dbReference type="NCBI Taxonomy" id="357276"/>
    <lineage>
        <taxon>Bacteria</taxon>
        <taxon>Pseudomonadati</taxon>
        <taxon>Bacteroidota</taxon>
        <taxon>Bacteroidia</taxon>
        <taxon>Bacteroidales</taxon>
        <taxon>Bacteroidaceae</taxon>
        <taxon>Phocaeicola</taxon>
    </lineage>
</organism>
<dbReference type="InterPro" id="IPR011050">
    <property type="entry name" value="Pectin_lyase_fold/virulence"/>
</dbReference>
<dbReference type="KEGG" id="bdo:EL88_11205"/>
<dbReference type="Proteomes" id="UP001055104">
    <property type="component" value="Unassembled WGS sequence"/>
</dbReference>
<sequence>MVKMHKLTKGGQTIYPATIYDAVVNPKTRKSLTAELSELKMDIINQKKGENIIDNFDQSTAYIVYGNQGEIASSIEKITNNATFIATKLECKAGDRFLITGKCVSVQARAYVFVDESDRILLKASQTFVGEKSVIEAPESAITAYFTLTKSESVEFVILDSSIEELNDKITETNKSFTSLKEEVSNIITTESGIEEEIYNSTYLSKDYISSGGTLGTAARYWSVRIPVAKGLRYKLDSSNVSNQTVFRIAKTVERKITEVLINEASPETKKYEIYCDGSFNYILWTLSNAYDLEGTPSVKRIEGGGKKLSPDIQISPESLPGFEDSIKEITDRLDGIVYKSNIIYCYANQETANQFQAIEDGINIFVGYKANVNSIQRAINSIPKDTDKQWYIFAVGEFRTSSFNHFATEDPLSGESKENYVCYIEMVDRQNIHLFGVGNRATKIICDMPDSGFPTPVSNLHPLLIKKTRNCSFHNFYIFGKNVRYTVHVNGIKESESNKLWFDNVEFDSGKNNGEAADSWPYGSQAIGIDIASNMNLIFTNCINPCLRGHFGSMGYGRHFILFKGCYFYSDATNVLPSENIPSPNSFIDYRFIGNKFYGLSTLFNGSLKESGVKMKISGWGNSIVYFPKPTLYFNEITDIAQTYKTESSILAGNLVNLYGDKANGKIESVAMFNSSDGKVICAKNIMYEINNILVSENYLPKDGDYCKAVDGLLAKSEYPTNAYVLVRSGIKYLIVE</sequence>
<reference evidence="1" key="1">
    <citation type="submission" date="2022-01" db="EMBL/GenBank/DDBJ databases">
        <title>Novel bile acid biosynthetic pathways are enriched in the microbiome of centenarians.</title>
        <authorList>
            <person name="Sato Y."/>
            <person name="Atarashi K."/>
            <person name="Plichta R.D."/>
            <person name="Arai Y."/>
            <person name="Sasajima S."/>
            <person name="Kearney M.S."/>
            <person name="Suda W."/>
            <person name="Takeshita K."/>
            <person name="Sasaki T."/>
            <person name="Okamoto S."/>
            <person name="Skelly N.A."/>
            <person name="Okamura Y."/>
            <person name="Vlamakis H."/>
            <person name="Li Y."/>
            <person name="Tanoue T."/>
            <person name="Takei H."/>
            <person name="Nittono H."/>
            <person name="Narushima S."/>
            <person name="Irie J."/>
            <person name="Itoh H."/>
            <person name="Moriya K."/>
            <person name="Sugiura Y."/>
            <person name="Suematsu M."/>
            <person name="Moritoki N."/>
            <person name="Shibata S."/>
            <person name="Littman R.D."/>
            <person name="Fischbach A.M."/>
            <person name="Uwamino Y."/>
            <person name="Inoue T."/>
            <person name="Honda A."/>
            <person name="Hattori M."/>
            <person name="Murai T."/>
            <person name="Xavier J.R."/>
            <person name="Hirose N."/>
            <person name="Honda K."/>
        </authorList>
    </citation>
    <scope>NUCLEOTIDE SEQUENCE</scope>
    <source>
        <strain evidence="1">CE91-St7</strain>
    </source>
</reference>
<dbReference type="AlphaFoldDB" id="A0AA37NKY1"/>
<proteinExistence type="predicted"/>
<dbReference type="EMBL" id="BQOB01000001">
    <property type="protein sequence ID" value="GKH83067.1"/>
    <property type="molecule type" value="Genomic_DNA"/>
</dbReference>
<dbReference type="RefSeq" id="WP_038609877.1">
    <property type="nucleotide sequence ID" value="NZ_BQOA01000001.1"/>
</dbReference>
<comment type="caution">
    <text evidence="1">The sequence shown here is derived from an EMBL/GenBank/DDBJ whole genome shotgun (WGS) entry which is preliminary data.</text>
</comment>
<evidence type="ECO:0000313" key="1">
    <source>
        <dbReference type="EMBL" id="GKH83067.1"/>
    </source>
</evidence>
<dbReference type="SUPFAM" id="SSF51126">
    <property type="entry name" value="Pectin lyase-like"/>
    <property type="match status" value="1"/>
</dbReference>
<gene>
    <name evidence="1" type="ORF">CE91St7_39510</name>
</gene>
<protein>
    <submittedName>
        <fullName evidence="1">Uncharacterized protein</fullName>
    </submittedName>
</protein>